<reference evidence="2" key="1">
    <citation type="journal article" date="2019" name="Int. J. Syst. Evol. Microbiol.">
        <title>The Global Catalogue of Microorganisms (GCM) 10K type strain sequencing project: providing services to taxonomists for standard genome sequencing and annotation.</title>
        <authorList>
            <consortium name="The Broad Institute Genomics Platform"/>
            <consortium name="The Broad Institute Genome Sequencing Center for Infectious Disease"/>
            <person name="Wu L."/>
            <person name="Ma J."/>
        </authorList>
    </citation>
    <scope>NUCLEOTIDE SEQUENCE [LARGE SCALE GENOMIC DNA]</scope>
    <source>
        <strain evidence="2">JCM 6833</strain>
    </source>
</reference>
<dbReference type="Proteomes" id="UP001501509">
    <property type="component" value="Unassembled WGS sequence"/>
</dbReference>
<evidence type="ECO:0000313" key="1">
    <source>
        <dbReference type="EMBL" id="GAA2622072.1"/>
    </source>
</evidence>
<evidence type="ECO:0000313" key="2">
    <source>
        <dbReference type="Proteomes" id="UP001501509"/>
    </source>
</evidence>
<name>A0ABP6CJQ2_9ACTN</name>
<organism evidence="1 2">
    <name type="scientific">Actinomadura fulvescens</name>
    <dbReference type="NCBI Taxonomy" id="46160"/>
    <lineage>
        <taxon>Bacteria</taxon>
        <taxon>Bacillati</taxon>
        <taxon>Actinomycetota</taxon>
        <taxon>Actinomycetes</taxon>
        <taxon>Streptosporangiales</taxon>
        <taxon>Thermomonosporaceae</taxon>
        <taxon>Actinomadura</taxon>
    </lineage>
</organism>
<protein>
    <submittedName>
        <fullName evidence="1">Uncharacterized protein</fullName>
    </submittedName>
</protein>
<sequence>MCRSLGSETPIQPGIFHSATAYAAARRQHGQHCPDHPGSGTRERVLPRRCNRLIRSLIPARTPTPRHPFTALANGGD</sequence>
<comment type="caution">
    <text evidence="1">The sequence shown here is derived from an EMBL/GenBank/DDBJ whole genome shotgun (WGS) entry which is preliminary data.</text>
</comment>
<keyword evidence="2" id="KW-1185">Reference proteome</keyword>
<gene>
    <name evidence="1" type="ORF">GCM10010411_67630</name>
</gene>
<dbReference type="EMBL" id="BAAATD010000010">
    <property type="protein sequence ID" value="GAA2622072.1"/>
    <property type="molecule type" value="Genomic_DNA"/>
</dbReference>
<proteinExistence type="predicted"/>
<accession>A0ABP6CJQ2</accession>